<keyword evidence="8" id="KW-1185">Reference proteome</keyword>
<dbReference type="EMBL" id="BPLQ01003766">
    <property type="protein sequence ID" value="GIY02946.1"/>
    <property type="molecule type" value="Genomic_DNA"/>
</dbReference>
<keyword evidence="2" id="KW-0813">Transport</keyword>
<dbReference type="Pfam" id="PF13000">
    <property type="entry name" value="Acatn"/>
    <property type="match status" value="1"/>
</dbReference>
<feature type="transmembrane region" description="Helical" evidence="6">
    <location>
        <begin position="264"/>
        <end position="283"/>
    </location>
</feature>
<evidence type="ECO:0000256" key="1">
    <source>
        <dbReference type="ARBA" id="ARBA00004141"/>
    </source>
</evidence>
<protein>
    <submittedName>
        <fullName evidence="7">Major facilitator superfamily domain-containing protein 3</fullName>
    </submittedName>
</protein>
<evidence type="ECO:0000256" key="4">
    <source>
        <dbReference type="ARBA" id="ARBA00022989"/>
    </source>
</evidence>
<dbReference type="InterPro" id="IPR036259">
    <property type="entry name" value="MFS_trans_sf"/>
</dbReference>
<evidence type="ECO:0000313" key="8">
    <source>
        <dbReference type="Proteomes" id="UP001054837"/>
    </source>
</evidence>
<comment type="subcellular location">
    <subcellularLocation>
        <location evidence="1">Membrane</location>
        <topology evidence="1">Multi-pass membrane protein</topology>
    </subcellularLocation>
</comment>
<dbReference type="Gene3D" id="1.20.1250.20">
    <property type="entry name" value="MFS general substrate transporter like domains"/>
    <property type="match status" value="1"/>
</dbReference>
<feature type="transmembrane region" description="Helical" evidence="6">
    <location>
        <begin position="93"/>
        <end position="113"/>
    </location>
</feature>
<dbReference type="InterPro" id="IPR024371">
    <property type="entry name" value="AcetylCoA_trans_1-like"/>
</dbReference>
<evidence type="ECO:0000256" key="6">
    <source>
        <dbReference type="SAM" id="Phobius"/>
    </source>
</evidence>
<dbReference type="InterPro" id="IPR004752">
    <property type="entry name" value="AmpG_permease/AT-1"/>
</dbReference>
<organism evidence="7 8">
    <name type="scientific">Caerostris darwini</name>
    <dbReference type="NCBI Taxonomy" id="1538125"/>
    <lineage>
        <taxon>Eukaryota</taxon>
        <taxon>Metazoa</taxon>
        <taxon>Ecdysozoa</taxon>
        <taxon>Arthropoda</taxon>
        <taxon>Chelicerata</taxon>
        <taxon>Arachnida</taxon>
        <taxon>Araneae</taxon>
        <taxon>Araneomorphae</taxon>
        <taxon>Entelegynae</taxon>
        <taxon>Araneoidea</taxon>
        <taxon>Araneidae</taxon>
        <taxon>Caerostris</taxon>
    </lineage>
</organism>
<dbReference type="AlphaFoldDB" id="A0AAV4Q347"/>
<comment type="caution">
    <text evidence="7">The sequence shown here is derived from an EMBL/GenBank/DDBJ whole genome shotgun (WGS) entry which is preliminary data.</text>
</comment>
<sequence length="455" mass="51655">MFGKIFTLGVLYFVQGLPYGFQDKFIPMYLRAGGLSHTRLSLMKLLLLPWLCKAGFAPFIDLFWTKWLWLMFSLGALTFISFIGMFINIEYFLLMSIWLLLLNLLSAFQDVSVDALALHILQDCEMGHGNTAQVVGYKLGALFGGGILFWVHYYHGWTYLCLSLSSLYIMSVVAFLPMFTNNWLKVNAIANTATLSTINEKKIQEEMKDKDDISPRPFSIEESHENLVRRRHVKDDFNQFKEDIPPLTSPTSGRRYNVREIPQIIFATKGTIPAIMFLLIYKLGERGSLSTFPIFLIDQGVSTKSIGLWSGICGQLCSLIGSICSGWFISKKWNLYDFLHYALLARSGPIFIQFLIVSLWHSEISSIFQSILFFFSALSLCTLEFTAGLVTTAIFTLMMSCSQKAVPSLQATHYSVLSSIEYLFLYFDSSTYHNIYGDIVLKLDGVALLHERISC</sequence>
<dbReference type="GO" id="GO:0008521">
    <property type="term" value="F:acetyl-CoA transmembrane transporter activity"/>
    <property type="evidence" value="ECO:0007669"/>
    <property type="project" value="InterPro"/>
</dbReference>
<keyword evidence="5 6" id="KW-0472">Membrane</keyword>
<evidence type="ECO:0000313" key="7">
    <source>
        <dbReference type="EMBL" id="GIY02946.1"/>
    </source>
</evidence>
<reference evidence="7 8" key="1">
    <citation type="submission" date="2021-06" db="EMBL/GenBank/DDBJ databases">
        <title>Caerostris darwini draft genome.</title>
        <authorList>
            <person name="Kono N."/>
            <person name="Arakawa K."/>
        </authorList>
    </citation>
    <scope>NUCLEOTIDE SEQUENCE [LARGE SCALE GENOMIC DNA]</scope>
</reference>
<feature type="transmembrane region" description="Helical" evidence="6">
    <location>
        <begin position="341"/>
        <end position="361"/>
    </location>
</feature>
<gene>
    <name evidence="7" type="primary">MFSD3</name>
    <name evidence="7" type="ORF">CDAR_407371</name>
</gene>
<dbReference type="Proteomes" id="UP001054837">
    <property type="component" value="Unassembled WGS sequence"/>
</dbReference>
<evidence type="ECO:0000256" key="3">
    <source>
        <dbReference type="ARBA" id="ARBA00022692"/>
    </source>
</evidence>
<feature type="transmembrane region" description="Helical" evidence="6">
    <location>
        <begin position="67"/>
        <end position="87"/>
    </location>
</feature>
<dbReference type="PANTHER" id="PTHR12778">
    <property type="entry name" value="SOLUTE CARRIER FAMILY 33 ACETYL-COA TRANSPORTER -RELATED"/>
    <property type="match status" value="1"/>
</dbReference>
<feature type="transmembrane region" description="Helical" evidence="6">
    <location>
        <begin position="306"/>
        <end position="329"/>
    </location>
</feature>
<proteinExistence type="predicted"/>
<accession>A0AAV4Q347</accession>
<dbReference type="GO" id="GO:0035348">
    <property type="term" value="P:acetyl-CoA transmembrane transport"/>
    <property type="evidence" value="ECO:0007669"/>
    <property type="project" value="InterPro"/>
</dbReference>
<dbReference type="PANTHER" id="PTHR12778:SF10">
    <property type="entry name" value="MAJOR FACILITATOR SUPERFAMILY DOMAIN-CONTAINING PROTEIN 3"/>
    <property type="match status" value="1"/>
</dbReference>
<feature type="transmembrane region" description="Helical" evidence="6">
    <location>
        <begin position="157"/>
        <end position="179"/>
    </location>
</feature>
<evidence type="ECO:0000256" key="2">
    <source>
        <dbReference type="ARBA" id="ARBA00022448"/>
    </source>
</evidence>
<name>A0AAV4Q347_9ARAC</name>
<evidence type="ECO:0000256" key="5">
    <source>
        <dbReference type="ARBA" id="ARBA00023136"/>
    </source>
</evidence>
<dbReference type="SUPFAM" id="SSF103473">
    <property type="entry name" value="MFS general substrate transporter"/>
    <property type="match status" value="1"/>
</dbReference>
<dbReference type="GO" id="GO:0016020">
    <property type="term" value="C:membrane"/>
    <property type="evidence" value="ECO:0007669"/>
    <property type="project" value="UniProtKB-SubCell"/>
</dbReference>
<keyword evidence="3 6" id="KW-0812">Transmembrane</keyword>
<keyword evidence="4 6" id="KW-1133">Transmembrane helix</keyword>
<feature type="transmembrane region" description="Helical" evidence="6">
    <location>
        <begin position="367"/>
        <end position="395"/>
    </location>
</feature>
<feature type="transmembrane region" description="Helical" evidence="6">
    <location>
        <begin position="134"/>
        <end position="151"/>
    </location>
</feature>